<evidence type="ECO:0000313" key="1">
    <source>
        <dbReference type="EMBL" id="CAG2232929.1"/>
    </source>
</evidence>
<dbReference type="Proteomes" id="UP000683360">
    <property type="component" value="Unassembled WGS sequence"/>
</dbReference>
<organism evidence="1 2">
    <name type="scientific">Mytilus edulis</name>
    <name type="common">Blue mussel</name>
    <dbReference type="NCBI Taxonomy" id="6550"/>
    <lineage>
        <taxon>Eukaryota</taxon>
        <taxon>Metazoa</taxon>
        <taxon>Spiralia</taxon>
        <taxon>Lophotrochozoa</taxon>
        <taxon>Mollusca</taxon>
        <taxon>Bivalvia</taxon>
        <taxon>Autobranchia</taxon>
        <taxon>Pteriomorphia</taxon>
        <taxon>Mytilida</taxon>
        <taxon>Mytiloidea</taxon>
        <taxon>Mytilidae</taxon>
        <taxon>Mytilinae</taxon>
        <taxon>Mytilus</taxon>
    </lineage>
</organism>
<proteinExistence type="predicted"/>
<protein>
    <submittedName>
        <fullName evidence="1">Uncharacterized protein</fullName>
    </submittedName>
</protein>
<gene>
    <name evidence="1" type="ORF">MEDL_45609</name>
</gene>
<comment type="caution">
    <text evidence="1">The sequence shown here is derived from an EMBL/GenBank/DDBJ whole genome shotgun (WGS) entry which is preliminary data.</text>
</comment>
<keyword evidence="2" id="KW-1185">Reference proteome</keyword>
<reference evidence="1" key="1">
    <citation type="submission" date="2021-03" db="EMBL/GenBank/DDBJ databases">
        <authorList>
            <person name="Bekaert M."/>
        </authorList>
    </citation>
    <scope>NUCLEOTIDE SEQUENCE</scope>
</reference>
<accession>A0A8S3TNQ2</accession>
<dbReference type="AlphaFoldDB" id="A0A8S3TNQ2"/>
<name>A0A8S3TNQ2_MYTED</name>
<dbReference type="EMBL" id="CAJPWZ010002196">
    <property type="protein sequence ID" value="CAG2232929.1"/>
    <property type="molecule type" value="Genomic_DNA"/>
</dbReference>
<sequence>MPECHSLKSCHLQSALNCLTMTEKIPHGLFNILMFPKSPNRQAVDRKIRWRYEMSLQFFENLQSDCCGGTQSINTRIIVQHRQIAREILIHMFMVTPFSHPNKSLSTSRIDINPLEFNFVISDIEPDKLPDIEDVDLPGQAASDEITIADLLSLMKTYFTRKLTGIERNLAETTHDLARKVQKSESSFQFKGNKVQFDFNSDLVDNIDIAV</sequence>
<evidence type="ECO:0000313" key="2">
    <source>
        <dbReference type="Proteomes" id="UP000683360"/>
    </source>
</evidence>